<reference evidence="5 6" key="1">
    <citation type="submission" date="2023-07" db="EMBL/GenBank/DDBJ databases">
        <title>Sequencing the genomes of 1000 actinobacteria strains.</title>
        <authorList>
            <person name="Klenk H.-P."/>
        </authorList>
    </citation>
    <scope>NUCLEOTIDE SEQUENCE [LARGE SCALE GENOMIC DNA]</scope>
    <source>
        <strain evidence="5 6">DSM 44508</strain>
    </source>
</reference>
<organism evidence="5 6">
    <name type="scientific">Corynebacterium felinum</name>
    <dbReference type="NCBI Taxonomy" id="131318"/>
    <lineage>
        <taxon>Bacteria</taxon>
        <taxon>Bacillati</taxon>
        <taxon>Actinomycetota</taxon>
        <taxon>Actinomycetes</taxon>
        <taxon>Mycobacteriales</taxon>
        <taxon>Corynebacteriaceae</taxon>
        <taxon>Corynebacterium</taxon>
    </lineage>
</organism>
<evidence type="ECO:0000313" key="5">
    <source>
        <dbReference type="EMBL" id="MDR7353737.1"/>
    </source>
</evidence>
<keyword evidence="1" id="KW-0645">Protease</keyword>
<evidence type="ECO:0000256" key="2">
    <source>
        <dbReference type="ARBA" id="ARBA00022723"/>
    </source>
</evidence>
<protein>
    <submittedName>
        <fullName evidence="5">Acetylornithine deacetylase/succinyl-diaminopimelate desuccinylase-like protein</fullName>
    </submittedName>
</protein>
<dbReference type="InterPro" id="IPR001261">
    <property type="entry name" value="ArgE/DapE_CS"/>
</dbReference>
<comment type="caution">
    <text evidence="5">The sequence shown here is derived from an EMBL/GenBank/DDBJ whole genome shotgun (WGS) entry which is preliminary data.</text>
</comment>
<dbReference type="PROSITE" id="PS00758">
    <property type="entry name" value="ARGE_DAPE_CPG2_1"/>
    <property type="match status" value="1"/>
</dbReference>
<dbReference type="InterPro" id="IPR051458">
    <property type="entry name" value="Cyt/Met_Dipeptidase"/>
</dbReference>
<evidence type="ECO:0000256" key="1">
    <source>
        <dbReference type="ARBA" id="ARBA00022670"/>
    </source>
</evidence>
<dbReference type="Pfam" id="PF01546">
    <property type="entry name" value="Peptidase_M20"/>
    <property type="match status" value="1"/>
</dbReference>
<dbReference type="RefSeq" id="WP_277105330.1">
    <property type="nucleotide sequence ID" value="NZ_BAAAJS010000039.1"/>
</dbReference>
<feature type="domain" description="Peptidase M20 dimerisation" evidence="4">
    <location>
        <begin position="199"/>
        <end position="348"/>
    </location>
</feature>
<dbReference type="PANTHER" id="PTHR43270:SF12">
    <property type="entry name" value="SUCCINYL-DIAMINOPIMELATE DESUCCINYLASE"/>
    <property type="match status" value="1"/>
</dbReference>
<dbReference type="Pfam" id="PF07687">
    <property type="entry name" value="M20_dimer"/>
    <property type="match status" value="1"/>
</dbReference>
<keyword evidence="2" id="KW-0479">Metal-binding</keyword>
<evidence type="ECO:0000259" key="4">
    <source>
        <dbReference type="Pfam" id="PF07687"/>
    </source>
</evidence>
<sequence>MQDSQQLDCVSRSIENDRERIFQQLKELVGFHSVFGKPELESEMDAAAKWVEKALAEAGLKVNPIVTADGSTVVIGTRDAQPGAPTVLLYSHYDVVPVGDVQAWTSHPLHLTERNGRWYGRGTADCKGNLIMHLAALRAVAAAGGTDVGLVVVVEGSEESGGAGLSELIRKKPELFTADMILIADAGNACVGQPSLTVSLRGNARLKVTVSTLEAPVHSGMYGGAAPDAVLALMSVLSSLQDGTGRLQVEGLSTPPWPGAPYPPEQFVTDAQLLPGAQITTDPAAIADAVWAQCSFAVTGISATPVEQAFNVINPTAKAVLDLRVPPVLDPTEVAHKVAEHIKAHTPWGSRVEVEIDDINRGFDTDPSKPGMTALSECLTQAYGVPTTHIGMGATIPLCVELQDAHPQAEVAIFGIEEPLCTIHSVDESVNPKEIEKIAIAEALFLLRYHSS</sequence>
<dbReference type="EMBL" id="JAVDYF010000001">
    <property type="protein sequence ID" value="MDR7353737.1"/>
    <property type="molecule type" value="Genomic_DNA"/>
</dbReference>
<dbReference type="Proteomes" id="UP001183619">
    <property type="component" value="Unassembled WGS sequence"/>
</dbReference>
<dbReference type="InterPro" id="IPR011650">
    <property type="entry name" value="Peptidase_M20_dimer"/>
</dbReference>
<accession>A0ABU2B545</accession>
<dbReference type="PANTHER" id="PTHR43270">
    <property type="entry name" value="BETA-ALA-HIS DIPEPTIDASE"/>
    <property type="match status" value="1"/>
</dbReference>
<proteinExistence type="predicted"/>
<dbReference type="Gene3D" id="3.40.630.10">
    <property type="entry name" value="Zn peptidases"/>
    <property type="match status" value="1"/>
</dbReference>
<dbReference type="InterPro" id="IPR002933">
    <property type="entry name" value="Peptidase_M20"/>
</dbReference>
<evidence type="ECO:0000256" key="3">
    <source>
        <dbReference type="ARBA" id="ARBA00022801"/>
    </source>
</evidence>
<dbReference type="Gene3D" id="3.30.70.360">
    <property type="match status" value="1"/>
</dbReference>
<keyword evidence="3" id="KW-0378">Hydrolase</keyword>
<keyword evidence="6" id="KW-1185">Reference proteome</keyword>
<dbReference type="NCBIfam" id="NF005914">
    <property type="entry name" value="PRK07907.1"/>
    <property type="match status" value="1"/>
</dbReference>
<gene>
    <name evidence="5" type="ORF">J2S37_000275</name>
</gene>
<evidence type="ECO:0000313" key="6">
    <source>
        <dbReference type="Proteomes" id="UP001183619"/>
    </source>
</evidence>
<dbReference type="SUPFAM" id="SSF53187">
    <property type="entry name" value="Zn-dependent exopeptidases"/>
    <property type="match status" value="1"/>
</dbReference>
<name>A0ABU2B545_9CORY</name>